<dbReference type="RefSeq" id="WP_255451749.1">
    <property type="nucleotide sequence ID" value="NZ_CP118083.1"/>
</dbReference>
<dbReference type="EMBL" id="CP118083">
    <property type="protein sequence ID" value="WEB55890.1"/>
    <property type="molecule type" value="Genomic_DNA"/>
</dbReference>
<dbReference type="Pfam" id="PF01381">
    <property type="entry name" value="HTH_3"/>
    <property type="match status" value="1"/>
</dbReference>
<evidence type="ECO:0000313" key="3">
    <source>
        <dbReference type="Proteomes" id="UP001219009"/>
    </source>
</evidence>
<dbReference type="AlphaFoldDB" id="A0AAX3NQN1"/>
<name>A0AAX3NQN1_BIFBR</name>
<gene>
    <name evidence="2" type="ORF">PUW55_01750</name>
</gene>
<dbReference type="InterPro" id="IPR010982">
    <property type="entry name" value="Lambda_DNA-bd_dom_sf"/>
</dbReference>
<dbReference type="GO" id="GO:0003677">
    <property type="term" value="F:DNA binding"/>
    <property type="evidence" value="ECO:0007669"/>
    <property type="project" value="InterPro"/>
</dbReference>
<dbReference type="Gene3D" id="1.10.260.40">
    <property type="entry name" value="lambda repressor-like DNA-binding domains"/>
    <property type="match status" value="1"/>
</dbReference>
<sequence length="65" mass="7136">MMAARSMNQQDMADVLGVTRPAVSQKFSGKHPWSLDDIEKASEFFNVNPEALVAGHGFEPWTSGL</sequence>
<protein>
    <submittedName>
        <fullName evidence="2">Helix-turn-helix transcriptional regulator</fullName>
    </submittedName>
</protein>
<reference evidence="2" key="1">
    <citation type="submission" date="2023-02" db="EMBL/GenBank/DDBJ databases">
        <authorList>
            <person name="Whidbey C."/>
        </authorList>
    </citation>
    <scope>NUCLEOTIDE SEQUENCE</scope>
    <source>
        <strain evidence="2">VSI11</strain>
    </source>
</reference>
<proteinExistence type="predicted"/>
<dbReference type="Proteomes" id="UP001219009">
    <property type="component" value="Chromosome"/>
</dbReference>
<dbReference type="PROSITE" id="PS50943">
    <property type="entry name" value="HTH_CROC1"/>
    <property type="match status" value="1"/>
</dbReference>
<evidence type="ECO:0000259" key="1">
    <source>
        <dbReference type="PROSITE" id="PS50943"/>
    </source>
</evidence>
<organism evidence="2 3">
    <name type="scientific">Bifidobacterium breve</name>
    <dbReference type="NCBI Taxonomy" id="1685"/>
    <lineage>
        <taxon>Bacteria</taxon>
        <taxon>Bacillati</taxon>
        <taxon>Actinomycetota</taxon>
        <taxon>Actinomycetes</taxon>
        <taxon>Bifidobacteriales</taxon>
        <taxon>Bifidobacteriaceae</taxon>
        <taxon>Bifidobacterium</taxon>
    </lineage>
</organism>
<accession>A0AAX3NQN1</accession>
<dbReference type="InterPro" id="IPR001387">
    <property type="entry name" value="Cro/C1-type_HTH"/>
</dbReference>
<evidence type="ECO:0000313" key="2">
    <source>
        <dbReference type="EMBL" id="WEB55890.1"/>
    </source>
</evidence>
<dbReference type="SUPFAM" id="SSF47413">
    <property type="entry name" value="lambda repressor-like DNA-binding domains"/>
    <property type="match status" value="1"/>
</dbReference>
<dbReference type="CDD" id="cd00093">
    <property type="entry name" value="HTH_XRE"/>
    <property type="match status" value="1"/>
</dbReference>
<feature type="domain" description="HTH cro/C1-type" evidence="1">
    <location>
        <begin position="4"/>
        <end position="52"/>
    </location>
</feature>